<reference evidence="1" key="1">
    <citation type="submission" date="2020-01" db="EMBL/GenBank/DDBJ databases">
        <authorList>
            <consortium name="DOE Joint Genome Institute"/>
            <person name="Haridas S."/>
            <person name="Albert R."/>
            <person name="Binder M."/>
            <person name="Bloem J."/>
            <person name="Labutti K."/>
            <person name="Salamov A."/>
            <person name="Andreopoulos B."/>
            <person name="Baker S.E."/>
            <person name="Barry K."/>
            <person name="Bills G."/>
            <person name="Bluhm B.H."/>
            <person name="Cannon C."/>
            <person name="Castanera R."/>
            <person name="Culley D.E."/>
            <person name="Daum C."/>
            <person name="Ezra D."/>
            <person name="Gonzalez J.B."/>
            <person name="Henrissat B."/>
            <person name="Kuo A."/>
            <person name="Liang C."/>
            <person name="Lipzen A."/>
            <person name="Lutzoni F."/>
            <person name="Magnuson J."/>
            <person name="Mondo S."/>
            <person name="Nolan M."/>
            <person name="Ohm R."/>
            <person name="Pangilinan J."/>
            <person name="Park H.-J."/>
            <person name="Ramirez L."/>
            <person name="Alfaro M."/>
            <person name="Sun H."/>
            <person name="Tritt A."/>
            <person name="Yoshinaga Y."/>
            <person name="Zwiers L.-H."/>
            <person name="Turgeon B.G."/>
            <person name="Goodwin S.B."/>
            <person name="Spatafora J.W."/>
            <person name="Crous P.W."/>
            <person name="Grigoriev I.V."/>
        </authorList>
    </citation>
    <scope>NUCLEOTIDE SEQUENCE</scope>
    <source>
        <strain evidence="1">P77</strain>
    </source>
</reference>
<protein>
    <submittedName>
        <fullName evidence="1">Uncharacterized protein</fullName>
    </submittedName>
</protein>
<dbReference type="Proteomes" id="UP000800040">
    <property type="component" value="Unassembled WGS sequence"/>
</dbReference>
<keyword evidence="2" id="KW-1185">Reference proteome</keyword>
<name>A0A6A5JZH7_9PLEO</name>
<accession>A0A6A5JZH7</accession>
<sequence>MCIFYGKAPQCISFALAYNELMKSRACTLRASVIGLGNSDATEDFATQSPCLVVAAPPRDTLKSLGYNSLKRSGRYRPTLSTASQQQFGSIAKLSGHKSRPKQYDPDYGTTTNLIIRTPSSRLLNFERTCSGGWDNNKREAASCLLASERKR</sequence>
<dbReference type="AlphaFoldDB" id="A0A6A5JZH7"/>
<gene>
    <name evidence="1" type="ORF">BDW02DRAFT_583948</name>
</gene>
<evidence type="ECO:0000313" key="1">
    <source>
        <dbReference type="EMBL" id="KAF1829130.1"/>
    </source>
</evidence>
<evidence type="ECO:0000313" key="2">
    <source>
        <dbReference type="Proteomes" id="UP000800040"/>
    </source>
</evidence>
<dbReference type="EMBL" id="ML975465">
    <property type="protein sequence ID" value="KAF1829130.1"/>
    <property type="molecule type" value="Genomic_DNA"/>
</dbReference>
<proteinExistence type="predicted"/>
<organism evidence="1 2">
    <name type="scientific">Decorospora gaudefroyi</name>
    <dbReference type="NCBI Taxonomy" id="184978"/>
    <lineage>
        <taxon>Eukaryota</taxon>
        <taxon>Fungi</taxon>
        <taxon>Dikarya</taxon>
        <taxon>Ascomycota</taxon>
        <taxon>Pezizomycotina</taxon>
        <taxon>Dothideomycetes</taxon>
        <taxon>Pleosporomycetidae</taxon>
        <taxon>Pleosporales</taxon>
        <taxon>Pleosporineae</taxon>
        <taxon>Pleosporaceae</taxon>
        <taxon>Decorospora</taxon>
    </lineage>
</organism>